<dbReference type="AlphaFoldDB" id="A0A9K3JZK9"/>
<evidence type="ECO:0000313" key="2">
    <source>
        <dbReference type="EMBL" id="KAF5823848.1"/>
    </source>
</evidence>
<feature type="domain" description="BURP" evidence="1">
    <location>
        <begin position="16"/>
        <end position="221"/>
    </location>
</feature>
<sequence length="229" mass="26076">MLRSMVSRATCYEVCATFWDHTPSYFMKNDQKTAFLPKNISDSIPFSSKNLPEIYNKFSVKHDSMEAKMMKQTIDICEHKGVEGEEIFCATSLESMVDFTTTKLGKRVKALSTEVYTKEPTPSQNYKIESVKKLIANKLVVCHRLNYTYAVFYCHISVGTESYVASLEGADGTKVKIVVICHTETSKWDPKHITFQLLNVTPGSATICHFLPEDHVLWVRSSKNDTLYM</sequence>
<dbReference type="Proteomes" id="UP000215914">
    <property type="component" value="Unassembled WGS sequence"/>
</dbReference>
<dbReference type="PROSITE" id="PS51277">
    <property type="entry name" value="BURP"/>
    <property type="match status" value="1"/>
</dbReference>
<accession>A0A9K3JZK9</accession>
<protein>
    <submittedName>
        <fullName evidence="2">BURP domain-containing protein</fullName>
    </submittedName>
</protein>
<keyword evidence="3" id="KW-1185">Reference proteome</keyword>
<dbReference type="Gramene" id="mRNA:HanXRQr2_Chr01g0042741">
    <property type="protein sequence ID" value="CDS:HanXRQr2_Chr01g0042741.1"/>
    <property type="gene ID" value="HanXRQr2_Chr01g0042741"/>
</dbReference>
<name>A0A9K3JZK9_HELAN</name>
<evidence type="ECO:0000313" key="3">
    <source>
        <dbReference type="Proteomes" id="UP000215914"/>
    </source>
</evidence>
<dbReference type="Pfam" id="PF03181">
    <property type="entry name" value="BURP"/>
    <property type="match status" value="1"/>
</dbReference>
<gene>
    <name evidence="2" type="ORF">HanXRQr2_Chr01g0042741</name>
</gene>
<dbReference type="InterPro" id="IPR044816">
    <property type="entry name" value="BURP"/>
</dbReference>
<comment type="caution">
    <text evidence="2">The sequence shown here is derived from an EMBL/GenBank/DDBJ whole genome shotgun (WGS) entry which is preliminary data.</text>
</comment>
<dbReference type="EMBL" id="MNCJ02000316">
    <property type="protein sequence ID" value="KAF5823848.1"/>
    <property type="molecule type" value="Genomic_DNA"/>
</dbReference>
<dbReference type="PANTHER" id="PTHR31236:SF2">
    <property type="entry name" value="BURP DOMAIN PROTEIN RD22"/>
    <property type="match status" value="1"/>
</dbReference>
<evidence type="ECO:0000259" key="1">
    <source>
        <dbReference type="PROSITE" id="PS51277"/>
    </source>
</evidence>
<dbReference type="PANTHER" id="PTHR31236">
    <property type="entry name" value="BURP DOMAIN PROTEIN USPL1-LIKE"/>
    <property type="match status" value="1"/>
</dbReference>
<proteinExistence type="predicted"/>
<reference evidence="2" key="2">
    <citation type="submission" date="2020-06" db="EMBL/GenBank/DDBJ databases">
        <title>Helianthus annuus Genome sequencing and assembly Release 2.</title>
        <authorList>
            <person name="Gouzy J."/>
            <person name="Langlade N."/>
            <person name="Munos S."/>
        </authorList>
    </citation>
    <scope>NUCLEOTIDE SEQUENCE</scope>
    <source>
        <tissue evidence="2">Leaves</tissue>
    </source>
</reference>
<reference evidence="2" key="1">
    <citation type="journal article" date="2017" name="Nature">
        <title>The sunflower genome provides insights into oil metabolism, flowering and Asterid evolution.</title>
        <authorList>
            <person name="Badouin H."/>
            <person name="Gouzy J."/>
            <person name="Grassa C.J."/>
            <person name="Murat F."/>
            <person name="Staton S.E."/>
            <person name="Cottret L."/>
            <person name="Lelandais-Briere C."/>
            <person name="Owens G.L."/>
            <person name="Carrere S."/>
            <person name="Mayjonade B."/>
            <person name="Legrand L."/>
            <person name="Gill N."/>
            <person name="Kane N.C."/>
            <person name="Bowers J.E."/>
            <person name="Hubner S."/>
            <person name="Bellec A."/>
            <person name="Berard A."/>
            <person name="Berges H."/>
            <person name="Blanchet N."/>
            <person name="Boniface M.C."/>
            <person name="Brunel D."/>
            <person name="Catrice O."/>
            <person name="Chaidir N."/>
            <person name="Claudel C."/>
            <person name="Donnadieu C."/>
            <person name="Faraut T."/>
            <person name="Fievet G."/>
            <person name="Helmstetter N."/>
            <person name="King M."/>
            <person name="Knapp S.J."/>
            <person name="Lai Z."/>
            <person name="Le Paslier M.C."/>
            <person name="Lippi Y."/>
            <person name="Lorenzon L."/>
            <person name="Mandel J.R."/>
            <person name="Marage G."/>
            <person name="Marchand G."/>
            <person name="Marquand E."/>
            <person name="Bret-Mestries E."/>
            <person name="Morien E."/>
            <person name="Nambeesan S."/>
            <person name="Nguyen T."/>
            <person name="Pegot-Espagnet P."/>
            <person name="Pouilly N."/>
            <person name="Raftis F."/>
            <person name="Sallet E."/>
            <person name="Schiex T."/>
            <person name="Thomas J."/>
            <person name="Vandecasteele C."/>
            <person name="Vares D."/>
            <person name="Vear F."/>
            <person name="Vautrin S."/>
            <person name="Crespi M."/>
            <person name="Mangin B."/>
            <person name="Burke J.M."/>
            <person name="Salse J."/>
            <person name="Munos S."/>
            <person name="Vincourt P."/>
            <person name="Rieseberg L.H."/>
            <person name="Langlade N.B."/>
        </authorList>
    </citation>
    <scope>NUCLEOTIDE SEQUENCE</scope>
    <source>
        <tissue evidence="2">Leaves</tissue>
    </source>
</reference>
<dbReference type="SMART" id="SM01045">
    <property type="entry name" value="BURP"/>
    <property type="match status" value="1"/>
</dbReference>
<dbReference type="InterPro" id="IPR004873">
    <property type="entry name" value="BURP_dom"/>
</dbReference>
<organism evidence="2 3">
    <name type="scientific">Helianthus annuus</name>
    <name type="common">Common sunflower</name>
    <dbReference type="NCBI Taxonomy" id="4232"/>
    <lineage>
        <taxon>Eukaryota</taxon>
        <taxon>Viridiplantae</taxon>
        <taxon>Streptophyta</taxon>
        <taxon>Embryophyta</taxon>
        <taxon>Tracheophyta</taxon>
        <taxon>Spermatophyta</taxon>
        <taxon>Magnoliopsida</taxon>
        <taxon>eudicotyledons</taxon>
        <taxon>Gunneridae</taxon>
        <taxon>Pentapetalae</taxon>
        <taxon>asterids</taxon>
        <taxon>campanulids</taxon>
        <taxon>Asterales</taxon>
        <taxon>Asteraceae</taxon>
        <taxon>Asteroideae</taxon>
        <taxon>Heliantheae alliance</taxon>
        <taxon>Heliantheae</taxon>
        <taxon>Helianthus</taxon>
    </lineage>
</organism>